<dbReference type="GO" id="GO:0008654">
    <property type="term" value="P:phospholipid biosynthetic process"/>
    <property type="evidence" value="ECO:0007669"/>
    <property type="project" value="InterPro"/>
</dbReference>
<proteinExistence type="predicted"/>
<keyword evidence="2" id="KW-0808">Transferase</keyword>
<evidence type="ECO:0000313" key="3">
    <source>
        <dbReference type="Proteomes" id="UP000199071"/>
    </source>
</evidence>
<keyword evidence="1" id="KW-1133">Transmembrane helix</keyword>
<dbReference type="Proteomes" id="UP000199071">
    <property type="component" value="Unassembled WGS sequence"/>
</dbReference>
<reference evidence="2 3" key="1">
    <citation type="submission" date="2016-10" db="EMBL/GenBank/DDBJ databases">
        <authorList>
            <person name="de Groot N.N."/>
        </authorList>
    </citation>
    <scope>NUCLEOTIDE SEQUENCE [LARGE SCALE GENOMIC DNA]</scope>
    <source>
        <strain evidence="2 3">ATCC 35022</strain>
    </source>
</reference>
<dbReference type="Gene3D" id="1.20.120.1760">
    <property type="match status" value="1"/>
</dbReference>
<feature type="transmembrane region" description="Helical" evidence="1">
    <location>
        <begin position="18"/>
        <end position="39"/>
    </location>
</feature>
<dbReference type="STRING" id="665467.SAMN02982931_00649"/>
<dbReference type="InterPro" id="IPR043130">
    <property type="entry name" value="CDP-OH_PTrfase_TM_dom"/>
</dbReference>
<evidence type="ECO:0000256" key="1">
    <source>
        <dbReference type="SAM" id="Phobius"/>
    </source>
</evidence>
<keyword evidence="3" id="KW-1185">Reference proteome</keyword>
<name>A0A1G6AHV9_9HYPH</name>
<keyword evidence="1" id="KW-0472">Membrane</keyword>
<dbReference type="EMBL" id="FMXQ01000001">
    <property type="protein sequence ID" value="SDB07992.1"/>
    <property type="molecule type" value="Genomic_DNA"/>
</dbReference>
<dbReference type="Pfam" id="PF01066">
    <property type="entry name" value="CDP-OH_P_transf"/>
    <property type="match status" value="1"/>
</dbReference>
<dbReference type="AlphaFoldDB" id="A0A1G6AHV9"/>
<dbReference type="GO" id="GO:0016020">
    <property type="term" value="C:membrane"/>
    <property type="evidence" value="ECO:0007669"/>
    <property type="project" value="InterPro"/>
</dbReference>
<protein>
    <submittedName>
        <fullName evidence="2">CDP-alcohol phosphatidyltransferase</fullName>
    </submittedName>
</protein>
<dbReference type="GO" id="GO:0016780">
    <property type="term" value="F:phosphotransferase activity, for other substituted phosphate groups"/>
    <property type="evidence" value="ECO:0007669"/>
    <property type="project" value="InterPro"/>
</dbReference>
<keyword evidence="1" id="KW-0812">Transmembrane</keyword>
<gene>
    <name evidence="2" type="ORF">SAMN02982931_00649</name>
</gene>
<feature type="transmembrane region" description="Helical" evidence="1">
    <location>
        <begin position="45"/>
        <end position="66"/>
    </location>
</feature>
<organism evidence="2 3">
    <name type="scientific">Bauldia litoralis</name>
    <dbReference type="NCBI Taxonomy" id="665467"/>
    <lineage>
        <taxon>Bacteria</taxon>
        <taxon>Pseudomonadati</taxon>
        <taxon>Pseudomonadota</taxon>
        <taxon>Alphaproteobacteria</taxon>
        <taxon>Hyphomicrobiales</taxon>
        <taxon>Kaistiaceae</taxon>
        <taxon>Bauldia</taxon>
    </lineage>
</organism>
<evidence type="ECO:0000313" key="2">
    <source>
        <dbReference type="EMBL" id="SDB07992.1"/>
    </source>
</evidence>
<accession>A0A1G6AHV9</accession>
<dbReference type="InterPro" id="IPR000462">
    <property type="entry name" value="CDP-OH_P_trans"/>
</dbReference>
<dbReference type="RefSeq" id="WP_342028566.1">
    <property type="nucleotide sequence ID" value="NZ_FMXQ01000001.1"/>
</dbReference>
<sequence length="145" mass="14931">MASVYDLKPRFQSLLRPLVGRLAALGVTANQVTIGAAVLSLACGGAIIASGGAALALLALPVVLLVRMGLNAVDGMLAREHGQQSRLGFFLNEIGDVVSDTALYLPLALVLAPALPLLAGAMVTVFALTEFAGRARARGRRRAAV</sequence>
<feature type="transmembrane region" description="Helical" evidence="1">
    <location>
        <begin position="111"/>
        <end position="132"/>
    </location>
</feature>